<evidence type="ECO:0000259" key="6">
    <source>
        <dbReference type="PROSITE" id="PS51900"/>
    </source>
</evidence>
<dbReference type="PhylomeDB" id="Q1ATW8"/>
<protein>
    <submittedName>
        <fullName evidence="7">Phage integrase</fullName>
    </submittedName>
</protein>
<dbReference type="PROSITE" id="PS51898">
    <property type="entry name" value="TYR_RECOMBINASE"/>
    <property type="match status" value="1"/>
</dbReference>
<gene>
    <name evidence="7" type="ordered locus">Rxyl_2219</name>
</gene>
<dbReference type="GO" id="GO:0006310">
    <property type="term" value="P:DNA recombination"/>
    <property type="evidence" value="ECO:0007669"/>
    <property type="project" value="UniProtKB-KW"/>
</dbReference>
<evidence type="ECO:0000256" key="1">
    <source>
        <dbReference type="ARBA" id="ARBA00022908"/>
    </source>
</evidence>
<dbReference type="InterPro" id="IPR002104">
    <property type="entry name" value="Integrase_catalytic"/>
</dbReference>
<dbReference type="eggNOG" id="COG0582">
    <property type="taxonomic scope" value="Bacteria"/>
</dbReference>
<dbReference type="CDD" id="cd01189">
    <property type="entry name" value="INT_ICEBs1_C_like"/>
    <property type="match status" value="1"/>
</dbReference>
<dbReference type="KEGG" id="rxy:Rxyl_2219"/>
<dbReference type="Proteomes" id="UP000006637">
    <property type="component" value="Chromosome"/>
</dbReference>
<evidence type="ECO:0000256" key="4">
    <source>
        <dbReference type="PROSITE-ProRule" id="PRU01248"/>
    </source>
</evidence>
<keyword evidence="2 4" id="KW-0238">DNA-binding</keyword>
<dbReference type="PANTHER" id="PTHR30349">
    <property type="entry name" value="PHAGE INTEGRASE-RELATED"/>
    <property type="match status" value="1"/>
</dbReference>
<proteinExistence type="predicted"/>
<dbReference type="SUPFAM" id="SSF56349">
    <property type="entry name" value="DNA breaking-rejoining enzymes"/>
    <property type="match status" value="1"/>
</dbReference>
<evidence type="ECO:0000256" key="2">
    <source>
        <dbReference type="ARBA" id="ARBA00023125"/>
    </source>
</evidence>
<evidence type="ECO:0000259" key="5">
    <source>
        <dbReference type="PROSITE" id="PS51898"/>
    </source>
</evidence>
<keyword evidence="1" id="KW-0229">DNA integration</keyword>
<dbReference type="RefSeq" id="WP_011565174.1">
    <property type="nucleotide sequence ID" value="NC_008148.1"/>
</dbReference>
<dbReference type="InterPro" id="IPR010998">
    <property type="entry name" value="Integrase_recombinase_N"/>
</dbReference>
<keyword evidence="8" id="KW-1185">Reference proteome</keyword>
<dbReference type="InterPro" id="IPR044068">
    <property type="entry name" value="CB"/>
</dbReference>
<reference evidence="7 8" key="1">
    <citation type="submission" date="2006-06" db="EMBL/GenBank/DDBJ databases">
        <title>Complete sequence of Rubrobacter xylanophilus DSM 9941.</title>
        <authorList>
            <consortium name="US DOE Joint Genome Institute"/>
            <person name="Copeland A."/>
            <person name="Lucas S."/>
            <person name="Lapidus A."/>
            <person name="Barry K."/>
            <person name="Detter J.C."/>
            <person name="Glavina del Rio T."/>
            <person name="Hammon N."/>
            <person name="Israni S."/>
            <person name="Dalin E."/>
            <person name="Tice H."/>
            <person name="Pitluck S."/>
            <person name="Munk A.C."/>
            <person name="Brettin T."/>
            <person name="Bruce D."/>
            <person name="Han C."/>
            <person name="Tapia R."/>
            <person name="Gilna P."/>
            <person name="Schmutz J."/>
            <person name="Larimer F."/>
            <person name="Land M."/>
            <person name="Hauser L."/>
            <person name="Kyrpides N."/>
            <person name="Lykidis A."/>
            <person name="da Costa M.S."/>
            <person name="Rainey F.A."/>
            <person name="Empadinhas N."/>
            <person name="Jolivet E."/>
            <person name="Battista J.R."/>
            <person name="Richardson P."/>
        </authorList>
    </citation>
    <scope>NUCLEOTIDE SEQUENCE [LARGE SCALE GENOMIC DNA]</scope>
    <source>
        <strain evidence="8">DSM 9941 / NBRC 16129 / PRD-1</strain>
    </source>
</reference>
<feature type="domain" description="Core-binding (CB)" evidence="6">
    <location>
        <begin position="68"/>
        <end position="151"/>
    </location>
</feature>
<dbReference type="Pfam" id="PF00589">
    <property type="entry name" value="Phage_integrase"/>
    <property type="match status" value="1"/>
</dbReference>
<organism evidence="7 8">
    <name type="scientific">Rubrobacter xylanophilus (strain DSM 9941 / JCM 11954 / NBRC 16129 / PRD-1)</name>
    <dbReference type="NCBI Taxonomy" id="266117"/>
    <lineage>
        <taxon>Bacteria</taxon>
        <taxon>Bacillati</taxon>
        <taxon>Actinomycetota</taxon>
        <taxon>Rubrobacteria</taxon>
        <taxon>Rubrobacterales</taxon>
        <taxon>Rubrobacteraceae</taxon>
        <taxon>Rubrobacter</taxon>
    </lineage>
</organism>
<dbReference type="InterPro" id="IPR050090">
    <property type="entry name" value="Tyrosine_recombinase_XerCD"/>
</dbReference>
<dbReference type="InterPro" id="IPR013762">
    <property type="entry name" value="Integrase-like_cat_sf"/>
</dbReference>
<dbReference type="InterPro" id="IPR004107">
    <property type="entry name" value="Integrase_SAM-like_N"/>
</dbReference>
<evidence type="ECO:0000313" key="8">
    <source>
        <dbReference type="Proteomes" id="UP000006637"/>
    </source>
</evidence>
<name>Q1ATW8_RUBXD</name>
<dbReference type="EMBL" id="CP000386">
    <property type="protein sequence ID" value="ABG05160.1"/>
    <property type="molecule type" value="Genomic_DNA"/>
</dbReference>
<dbReference type="GO" id="GO:0003677">
    <property type="term" value="F:DNA binding"/>
    <property type="evidence" value="ECO:0007669"/>
    <property type="project" value="UniProtKB-UniRule"/>
</dbReference>
<accession>Q1ATW8</accession>
<dbReference type="AlphaFoldDB" id="Q1ATW8"/>
<dbReference type="STRING" id="266117.Rxyl_2219"/>
<dbReference type="PROSITE" id="PS51900">
    <property type="entry name" value="CB"/>
    <property type="match status" value="1"/>
</dbReference>
<dbReference type="Gene3D" id="1.10.443.10">
    <property type="entry name" value="Intergrase catalytic core"/>
    <property type="match status" value="1"/>
</dbReference>
<evidence type="ECO:0000313" key="7">
    <source>
        <dbReference type="EMBL" id="ABG05160.1"/>
    </source>
</evidence>
<dbReference type="Gene3D" id="1.10.150.130">
    <property type="match status" value="1"/>
</dbReference>
<dbReference type="InterPro" id="IPR011010">
    <property type="entry name" value="DNA_brk_join_enz"/>
</dbReference>
<dbReference type="GO" id="GO:0015074">
    <property type="term" value="P:DNA integration"/>
    <property type="evidence" value="ECO:0007669"/>
    <property type="project" value="UniProtKB-KW"/>
</dbReference>
<sequence>MTKRRGNGEGSISRHPKRDLWMVRYTVETPSGTKRKTAYGKTRAEVRDKLAKAMSDRADGLLYDDKNMTVGEYLDRWLKGSVRGSVRQSTFDRYEIAVRVHLKPALGRHKLRKLTPAHVAALYQDRLDAGYAPASVNKLHVTLHKALDQAVRWHMVPRNVAEVVKAPRPTAREEMRTLSAGETRRLLEAARGDRLEALYVLAVTTGMRQGELLALKWQDVDLENATVSVRRTITKSGGRLLLGEPKTSKGRRTIHLTGPAVQALREHLSRQMQEIQHLGDLYRDEGFIFTSESGTLINPSNLRQRSFTPLLKKARLPQIRFHDLRHTCATLLLSRNVHPKYVQELLGHSNIAITLDTYSHVIPGMGDHTARAMEDVLQ</sequence>
<keyword evidence="3" id="KW-0233">DNA recombination</keyword>
<dbReference type="PANTHER" id="PTHR30349:SF91">
    <property type="entry name" value="INTA PROTEIN"/>
    <property type="match status" value="1"/>
</dbReference>
<evidence type="ECO:0000256" key="3">
    <source>
        <dbReference type="ARBA" id="ARBA00023172"/>
    </source>
</evidence>
<dbReference type="HOGENOM" id="CLU_027562_17_1_11"/>
<dbReference type="Pfam" id="PF14659">
    <property type="entry name" value="Phage_int_SAM_3"/>
    <property type="match status" value="1"/>
</dbReference>
<feature type="domain" description="Tyr recombinase" evidence="5">
    <location>
        <begin position="173"/>
        <end position="374"/>
    </location>
</feature>